<sequence length="770" mass="78964">MTTTPNHPHRRARLVGVALAVAGLLATGCTGALRSGEDTDTTTTTEPAAELRAWPEDEPVVEVASPAQPDASVALRPLLREPDGTTTLVAEVTNEGSGSASLSSLFGFDGLVATRIVTTEGTVRHAPVAGDGGSPCLCSGSPTTVPSGATAIVHVTFADVDPGAGSVRVALPGWRPADDVPVRHVRFAPAPSTVTVDELAPDHEVAVQGAWRTPDGILLRVEDRNGTGDALSPSALADLADASVVDPATGRLGQVRTESSRSVAELAEDPVPSGRSVTRDVLVAAPGGDPDTVLVRIPGVRRSLPVTVADDAPTTTLAPDDLDEPRTATLDGPARDEGDLITLAEPDDVSADAEGPQVSLPDPGPALSSEAEPGWSVAARAVVRTGEARSTVYVDLTRSGSDRTWPQGLDVDLDDWAVIDPAERQRLGTLEGSDGADGSTAAAGVAEGTTRTLHVAVAPVADGSDAVSVDVPGFGTLADVPVVDGPEPAAPGDEVAASLVDDRSGEVRTDILSVGRLPGSAGVLVRARRVNDAAPDAFEPEAGLCDLTLSDPASGRRFQPLPPCVTTEWSRGLGVGEALVQEVRFPELPADVEAVVAELDGWLGSAPVDVADEAAPWYLDLPRPSDAPRGDTLVGSVGVADDLQSETRRGDEVELDLDTDVLFAFGSAEIAPAAAARLQEVGERLVPVASGTVEVVGHTDSVGDDAANQALSEQRAQAVADVLRPILGSSVELVVSGAGESDPVAANEVDGRDNPDGRARNRRVTITYGA</sequence>
<dbReference type="Pfam" id="PF00691">
    <property type="entry name" value="OmpA"/>
    <property type="match status" value="1"/>
</dbReference>
<dbReference type="InterPro" id="IPR006664">
    <property type="entry name" value="OMP_bac"/>
</dbReference>
<evidence type="ECO:0000313" key="9">
    <source>
        <dbReference type="Proteomes" id="UP001216390"/>
    </source>
</evidence>
<reference evidence="8" key="1">
    <citation type="submission" date="2023-01" db="EMBL/GenBank/DDBJ databases">
        <title>The diversity of Class Acidimicrobiia in South China Sea sediment environments and the proposal of Iamia marina sp. nov., a novel species of the genus Iamia.</title>
        <authorList>
            <person name="He Y."/>
            <person name="Tian X."/>
        </authorList>
    </citation>
    <scope>NUCLEOTIDE SEQUENCE</scope>
    <source>
        <strain evidence="8">DSM 19957</strain>
    </source>
</reference>
<keyword evidence="2 4" id="KW-0472">Membrane</keyword>
<dbReference type="InterPro" id="IPR006665">
    <property type="entry name" value="OmpA-like"/>
</dbReference>
<evidence type="ECO:0000256" key="5">
    <source>
        <dbReference type="SAM" id="MobiDB-lite"/>
    </source>
</evidence>
<protein>
    <submittedName>
        <fullName evidence="8">OmpA family protein</fullName>
    </submittedName>
</protein>
<dbReference type="KEGG" id="ima:PO878_20550"/>
<proteinExistence type="predicted"/>
<dbReference type="InterPro" id="IPR050330">
    <property type="entry name" value="Bact_OuterMem_StrucFunc"/>
</dbReference>
<evidence type="ECO:0000256" key="1">
    <source>
        <dbReference type="ARBA" id="ARBA00004442"/>
    </source>
</evidence>
<keyword evidence="9" id="KW-1185">Reference proteome</keyword>
<evidence type="ECO:0000259" key="7">
    <source>
        <dbReference type="PROSITE" id="PS51123"/>
    </source>
</evidence>
<gene>
    <name evidence="8" type="ORF">PO878_20550</name>
</gene>
<dbReference type="GO" id="GO:0009279">
    <property type="term" value="C:cell outer membrane"/>
    <property type="evidence" value="ECO:0007669"/>
    <property type="project" value="UniProtKB-SubCell"/>
</dbReference>
<dbReference type="PANTHER" id="PTHR30329:SF21">
    <property type="entry name" value="LIPOPROTEIN YIAD-RELATED"/>
    <property type="match status" value="1"/>
</dbReference>
<name>A0AAE9Y754_9ACTN</name>
<accession>A0AAE9Y754</accession>
<feature type="region of interest" description="Disordered" evidence="5">
    <location>
        <begin position="253"/>
        <end position="274"/>
    </location>
</feature>
<comment type="subcellular location">
    <subcellularLocation>
        <location evidence="1">Cell outer membrane</location>
    </subcellularLocation>
</comment>
<dbReference type="PROSITE" id="PS51123">
    <property type="entry name" value="OMPA_2"/>
    <property type="match status" value="1"/>
</dbReference>
<dbReference type="Gene3D" id="3.30.1330.60">
    <property type="entry name" value="OmpA-like domain"/>
    <property type="match status" value="1"/>
</dbReference>
<evidence type="ECO:0000313" key="8">
    <source>
        <dbReference type="EMBL" id="WCO66886.1"/>
    </source>
</evidence>
<dbReference type="PRINTS" id="PR01021">
    <property type="entry name" value="OMPADOMAIN"/>
</dbReference>
<feature type="chain" id="PRO_5042254596" evidence="6">
    <location>
        <begin position="33"/>
        <end position="770"/>
    </location>
</feature>
<dbReference type="SUPFAM" id="SSF103088">
    <property type="entry name" value="OmpA-like"/>
    <property type="match status" value="1"/>
</dbReference>
<dbReference type="RefSeq" id="WP_272736408.1">
    <property type="nucleotide sequence ID" value="NZ_CP116942.1"/>
</dbReference>
<evidence type="ECO:0000256" key="3">
    <source>
        <dbReference type="ARBA" id="ARBA00023237"/>
    </source>
</evidence>
<feature type="signal peptide" evidence="6">
    <location>
        <begin position="1"/>
        <end position="32"/>
    </location>
</feature>
<dbReference type="EMBL" id="CP116942">
    <property type="protein sequence ID" value="WCO66886.1"/>
    <property type="molecule type" value="Genomic_DNA"/>
</dbReference>
<organism evidence="8 9">
    <name type="scientific">Iamia majanohamensis</name>
    <dbReference type="NCBI Taxonomy" id="467976"/>
    <lineage>
        <taxon>Bacteria</taxon>
        <taxon>Bacillati</taxon>
        <taxon>Actinomycetota</taxon>
        <taxon>Acidimicrobiia</taxon>
        <taxon>Acidimicrobiales</taxon>
        <taxon>Iamiaceae</taxon>
        <taxon>Iamia</taxon>
    </lineage>
</organism>
<evidence type="ECO:0000256" key="2">
    <source>
        <dbReference type="ARBA" id="ARBA00023136"/>
    </source>
</evidence>
<keyword evidence="6" id="KW-0732">Signal</keyword>
<feature type="domain" description="OmpA-like" evidence="7">
    <location>
        <begin position="650"/>
        <end position="770"/>
    </location>
</feature>
<feature type="region of interest" description="Disordered" evidence="5">
    <location>
        <begin position="311"/>
        <end position="373"/>
    </location>
</feature>
<dbReference type="InterPro" id="IPR036737">
    <property type="entry name" value="OmpA-like_sf"/>
</dbReference>
<dbReference type="CDD" id="cd07185">
    <property type="entry name" value="OmpA_C-like"/>
    <property type="match status" value="1"/>
</dbReference>
<evidence type="ECO:0000256" key="6">
    <source>
        <dbReference type="SAM" id="SignalP"/>
    </source>
</evidence>
<dbReference type="AlphaFoldDB" id="A0AAE9Y754"/>
<feature type="compositionally biased region" description="Basic and acidic residues" evidence="5">
    <location>
        <begin position="749"/>
        <end position="759"/>
    </location>
</feature>
<dbReference type="PANTHER" id="PTHR30329">
    <property type="entry name" value="STATOR ELEMENT OF FLAGELLAR MOTOR COMPLEX"/>
    <property type="match status" value="1"/>
</dbReference>
<keyword evidence="3" id="KW-0998">Cell outer membrane</keyword>
<dbReference type="Proteomes" id="UP001216390">
    <property type="component" value="Chromosome"/>
</dbReference>
<feature type="region of interest" description="Disordered" evidence="5">
    <location>
        <begin position="742"/>
        <end position="764"/>
    </location>
</feature>
<evidence type="ECO:0000256" key="4">
    <source>
        <dbReference type="PROSITE-ProRule" id="PRU00473"/>
    </source>
</evidence>